<keyword evidence="2" id="KW-1185">Reference proteome</keyword>
<proteinExistence type="predicted"/>
<accession>A0A3P6SNR9</accession>
<evidence type="ECO:0000313" key="2">
    <source>
        <dbReference type="Proteomes" id="UP000271889"/>
    </source>
</evidence>
<dbReference type="Proteomes" id="UP000271889">
    <property type="component" value="Unassembled WGS sequence"/>
</dbReference>
<dbReference type="AlphaFoldDB" id="A0A3P6SNR9"/>
<reference evidence="1 2" key="1">
    <citation type="submission" date="2018-11" db="EMBL/GenBank/DDBJ databases">
        <authorList>
            <consortium name="Pathogen Informatics"/>
        </authorList>
    </citation>
    <scope>NUCLEOTIDE SEQUENCE [LARGE SCALE GENOMIC DNA]</scope>
</reference>
<sequence>MKAQISILAADLCAQLENPPPPSFFQTLANIKSQVVSYLGLDSSLDLERPEPSDSGVIAGNRRIFVQCTQYLVSTATLKNFVLILSHARDDWHE</sequence>
<dbReference type="OrthoDB" id="45930at2759"/>
<name>A0A3P6SNR9_CYLGO</name>
<evidence type="ECO:0000313" key="1">
    <source>
        <dbReference type="EMBL" id="VDK76626.1"/>
    </source>
</evidence>
<gene>
    <name evidence="1" type="ORF">CGOC_LOCUS7255</name>
</gene>
<protein>
    <submittedName>
        <fullName evidence="1">Uncharacterized protein</fullName>
    </submittedName>
</protein>
<dbReference type="EMBL" id="UYRV01024970">
    <property type="protein sequence ID" value="VDK76626.1"/>
    <property type="molecule type" value="Genomic_DNA"/>
</dbReference>
<organism evidence="1 2">
    <name type="scientific">Cylicostephanus goldi</name>
    <name type="common">Nematode worm</name>
    <dbReference type="NCBI Taxonomy" id="71465"/>
    <lineage>
        <taxon>Eukaryota</taxon>
        <taxon>Metazoa</taxon>
        <taxon>Ecdysozoa</taxon>
        <taxon>Nematoda</taxon>
        <taxon>Chromadorea</taxon>
        <taxon>Rhabditida</taxon>
        <taxon>Rhabditina</taxon>
        <taxon>Rhabditomorpha</taxon>
        <taxon>Strongyloidea</taxon>
        <taxon>Strongylidae</taxon>
        <taxon>Cylicostephanus</taxon>
    </lineage>
</organism>